<dbReference type="EMBL" id="RJVG01000006">
    <property type="protein sequence ID" value="ROR27526.1"/>
    <property type="molecule type" value="Genomic_DNA"/>
</dbReference>
<dbReference type="RefSeq" id="WP_123609764.1">
    <property type="nucleotide sequence ID" value="NZ_RJVG01000006.1"/>
</dbReference>
<feature type="transmembrane region" description="Helical" evidence="1">
    <location>
        <begin position="159"/>
        <end position="180"/>
    </location>
</feature>
<feature type="transmembrane region" description="Helical" evidence="1">
    <location>
        <begin position="79"/>
        <end position="100"/>
    </location>
</feature>
<feature type="transmembrane region" description="Helical" evidence="1">
    <location>
        <begin position="395"/>
        <end position="416"/>
    </location>
</feature>
<dbReference type="OrthoDB" id="2014935at2"/>
<proteinExistence type="predicted"/>
<feature type="transmembrane region" description="Helical" evidence="1">
    <location>
        <begin position="295"/>
        <end position="319"/>
    </location>
</feature>
<evidence type="ECO:0000256" key="1">
    <source>
        <dbReference type="SAM" id="Phobius"/>
    </source>
</evidence>
<keyword evidence="3" id="KW-1185">Reference proteome</keyword>
<organism evidence="2 3">
    <name type="scientific">Mobilisporobacter senegalensis</name>
    <dbReference type="NCBI Taxonomy" id="1329262"/>
    <lineage>
        <taxon>Bacteria</taxon>
        <taxon>Bacillati</taxon>
        <taxon>Bacillota</taxon>
        <taxon>Clostridia</taxon>
        <taxon>Lachnospirales</taxon>
        <taxon>Lachnospiraceae</taxon>
        <taxon>Mobilisporobacter</taxon>
    </lineage>
</organism>
<sequence length="535" mass="58061">MRASDFTGTKTLFKLFLRRDQFLLPIWILVPSILVFITAGTFAAMATQGLDSVLTEFNKDPLISALLGPAISIDLSGAIVWRGTSQIALVLGIGSLLTVIRHTRTDEETGRSELIRAYVIGPFANLTAAVGLTVIGNLIAGILIGLSIIILGGEPAGSFLYGATMATVGFFFSGLGALGVQLRENSGTARGIGITALGLGLAMAILNNFRGGDTFLKWINPMAWQRLTQPFAGNYGWNLLYFIAIGMIFTVIAYILSIHRDLGAGILTARSGPFEAPPHFSGPLALAWRLHKKSFIGWIVGTVLYIAAFSAISPGLSSTGGMSDWLSSLGGTNWSNEVGLGYVFISISIYLISLFVSFYAMSAVLQLKKEENEGRVEMLVDKQIGRIRWMGSHLIIAYLGSALLMVIMGVAGGFTYGMIAGNLRNEFWHIFGMCISKIPPVWILLGVTALLYGACPKITALGWGIWLSFTILEFAWEGQIIDWSIMCISPFSYVHYTINILELPLMPLFWMICISVILTGIGLLGFRNRDILTKA</sequence>
<accession>A0A3N1XLG0</accession>
<evidence type="ECO:0000313" key="2">
    <source>
        <dbReference type="EMBL" id="ROR27526.1"/>
    </source>
</evidence>
<keyword evidence="1" id="KW-1133">Transmembrane helix</keyword>
<name>A0A3N1XLG0_9FIRM</name>
<feature type="transmembrane region" description="Helical" evidence="1">
    <location>
        <begin position="428"/>
        <end position="451"/>
    </location>
</feature>
<feature type="transmembrane region" description="Helical" evidence="1">
    <location>
        <begin position="339"/>
        <end position="360"/>
    </location>
</feature>
<gene>
    <name evidence="2" type="ORF">EDD66_106224</name>
</gene>
<feature type="transmembrane region" description="Helical" evidence="1">
    <location>
        <begin position="192"/>
        <end position="209"/>
    </location>
</feature>
<keyword evidence="1" id="KW-0812">Transmembrane</keyword>
<dbReference type="Proteomes" id="UP000273083">
    <property type="component" value="Unassembled WGS sequence"/>
</dbReference>
<feature type="transmembrane region" description="Helical" evidence="1">
    <location>
        <begin position="508"/>
        <end position="526"/>
    </location>
</feature>
<feature type="transmembrane region" description="Helical" evidence="1">
    <location>
        <begin position="458"/>
        <end position="476"/>
    </location>
</feature>
<evidence type="ECO:0000313" key="3">
    <source>
        <dbReference type="Proteomes" id="UP000273083"/>
    </source>
</evidence>
<feature type="transmembrane region" description="Helical" evidence="1">
    <location>
        <begin position="21"/>
        <end position="46"/>
    </location>
</feature>
<comment type="caution">
    <text evidence="2">The sequence shown here is derived from an EMBL/GenBank/DDBJ whole genome shotgun (WGS) entry which is preliminary data.</text>
</comment>
<keyword evidence="1" id="KW-0472">Membrane</keyword>
<feature type="transmembrane region" description="Helical" evidence="1">
    <location>
        <begin position="235"/>
        <end position="256"/>
    </location>
</feature>
<feature type="transmembrane region" description="Helical" evidence="1">
    <location>
        <begin position="120"/>
        <end position="153"/>
    </location>
</feature>
<protein>
    <submittedName>
        <fullName evidence="2">ABC-2 type transport system permease protein</fullName>
    </submittedName>
</protein>
<dbReference type="AlphaFoldDB" id="A0A3N1XLG0"/>
<reference evidence="2 3" key="1">
    <citation type="submission" date="2018-11" db="EMBL/GenBank/DDBJ databases">
        <title>Genomic Encyclopedia of Type Strains, Phase IV (KMG-IV): sequencing the most valuable type-strain genomes for metagenomic binning, comparative biology and taxonomic classification.</title>
        <authorList>
            <person name="Goeker M."/>
        </authorList>
    </citation>
    <scope>NUCLEOTIDE SEQUENCE [LARGE SCALE GENOMIC DNA]</scope>
    <source>
        <strain evidence="2 3">DSM 26537</strain>
    </source>
</reference>